<dbReference type="eggNOG" id="COG2907">
    <property type="taxonomic scope" value="Bacteria"/>
</dbReference>
<dbReference type="STRING" id="260552.Mag101_09400"/>
<dbReference type="EMBL" id="CP019650">
    <property type="protein sequence ID" value="AQQ67833.1"/>
    <property type="molecule type" value="Genomic_DNA"/>
</dbReference>
<dbReference type="PANTHER" id="PTHR42923:SF17">
    <property type="entry name" value="AMINE OXIDASE DOMAIN-CONTAINING PROTEIN"/>
    <property type="match status" value="1"/>
</dbReference>
<keyword evidence="3" id="KW-1185">Reference proteome</keyword>
<dbReference type="RefSeq" id="WP_077403911.1">
    <property type="nucleotide sequence ID" value="NZ_CP019650.1"/>
</dbReference>
<sequence length="430" mass="48255">MRIAIVGSGISGLTSAYLLNQKHDISLFEADSRLGGHTATIDVEEGDKTIPIDTGFIVFNDWTYPNFIKLMSQLGVENQPTDMGFSVSALGTGPNGAGEFVKDFEYAGNNLNSLFAQRRNLLDGGHWRMLRDIVRFNRDAVTDWKRGELSEATTLGTYLDTNGYSAEFASRYLVPMGSAIWSASMSRMLDFSVDFFVRFFYNHGLLNVFNRPQWRVIRGGSKSYIAPLIESFKDRIHLSSPVQRVTRVDQHVQLEYLNAAGEKRTQEFDQVIFACHSDQALSILGDASTPEREILGHIPYEKNSVVLHTDTSLLPKRQSAWASWNYRLQGDDAALPALTYNMNILQRLETSKTYCVTLNATHLIDQSKIIGEYEYEHPQFSVNGNSAQARWGEINGVNRTWFCGAYWANGFHEDGVVSAVRVAKALGVDF</sequence>
<dbReference type="SUPFAM" id="SSF51905">
    <property type="entry name" value="FAD/NAD(P)-binding domain"/>
    <property type="match status" value="1"/>
</dbReference>
<reference evidence="2" key="1">
    <citation type="submission" date="2017-02" db="EMBL/GenBank/DDBJ databases">
        <title>Genome of Microbulbifer agarilyticus GP101.</title>
        <authorList>
            <person name="Jung J."/>
            <person name="Bae S.S."/>
            <person name="Baek K."/>
        </authorList>
    </citation>
    <scope>NUCLEOTIDE SEQUENCE [LARGE SCALE GENOMIC DNA]</scope>
    <source>
        <strain evidence="2">GP101</strain>
    </source>
</reference>
<dbReference type="OrthoDB" id="20837at2"/>
<protein>
    <submittedName>
        <fullName evidence="2">FAD-dependent oxidoreductase</fullName>
    </submittedName>
</protein>
<dbReference type="PANTHER" id="PTHR42923">
    <property type="entry name" value="PROTOPORPHYRINOGEN OXIDASE"/>
    <property type="match status" value="1"/>
</dbReference>
<dbReference type="InterPro" id="IPR050464">
    <property type="entry name" value="Zeta_carotene_desat/Oxidored"/>
</dbReference>
<proteinExistence type="predicted"/>
<evidence type="ECO:0000313" key="3">
    <source>
        <dbReference type="Proteomes" id="UP000188219"/>
    </source>
</evidence>
<dbReference type="Gene3D" id="3.50.50.60">
    <property type="entry name" value="FAD/NAD(P)-binding domain"/>
    <property type="match status" value="1"/>
</dbReference>
<dbReference type="InterPro" id="IPR002937">
    <property type="entry name" value="Amino_oxidase"/>
</dbReference>
<accession>A0A1Q2M533</accession>
<evidence type="ECO:0000313" key="2">
    <source>
        <dbReference type="EMBL" id="AQQ67833.1"/>
    </source>
</evidence>
<dbReference type="KEGG" id="maga:Mag101_09400"/>
<evidence type="ECO:0000259" key="1">
    <source>
        <dbReference type="Pfam" id="PF01593"/>
    </source>
</evidence>
<dbReference type="Pfam" id="PF01593">
    <property type="entry name" value="Amino_oxidase"/>
    <property type="match status" value="1"/>
</dbReference>
<organism evidence="2 3">
    <name type="scientific">Microbulbifer agarilyticus</name>
    <dbReference type="NCBI Taxonomy" id="260552"/>
    <lineage>
        <taxon>Bacteria</taxon>
        <taxon>Pseudomonadati</taxon>
        <taxon>Pseudomonadota</taxon>
        <taxon>Gammaproteobacteria</taxon>
        <taxon>Cellvibrionales</taxon>
        <taxon>Microbulbiferaceae</taxon>
        <taxon>Microbulbifer</taxon>
    </lineage>
</organism>
<feature type="domain" description="Amine oxidase" evidence="1">
    <location>
        <begin position="10"/>
        <end position="300"/>
    </location>
</feature>
<dbReference type="InterPro" id="IPR036188">
    <property type="entry name" value="FAD/NAD-bd_sf"/>
</dbReference>
<name>A0A1Q2M533_9GAMM</name>
<gene>
    <name evidence="2" type="ORF">Mag101_09400</name>
</gene>
<dbReference type="GO" id="GO:0016491">
    <property type="term" value="F:oxidoreductase activity"/>
    <property type="evidence" value="ECO:0007669"/>
    <property type="project" value="InterPro"/>
</dbReference>
<dbReference type="Proteomes" id="UP000188219">
    <property type="component" value="Chromosome"/>
</dbReference>
<dbReference type="AlphaFoldDB" id="A0A1Q2M533"/>